<reference evidence="6 7" key="1">
    <citation type="submission" date="2024-09" db="EMBL/GenBank/DDBJ databases">
        <authorList>
            <person name="Sun Q."/>
            <person name="Mori K."/>
        </authorList>
    </citation>
    <scope>NUCLEOTIDE SEQUENCE [LARGE SCALE GENOMIC DNA]</scope>
    <source>
        <strain evidence="6 7">CCM 7659</strain>
    </source>
</reference>
<dbReference type="Gene3D" id="1.10.150.130">
    <property type="match status" value="1"/>
</dbReference>
<accession>A0ABV5JLI6</accession>
<keyword evidence="7" id="KW-1185">Reference proteome</keyword>
<dbReference type="PANTHER" id="PTHR30349">
    <property type="entry name" value="PHAGE INTEGRASE-RELATED"/>
    <property type="match status" value="1"/>
</dbReference>
<sequence>MARARLEVGEVRTIRYEKIDHRTVRAHSRVRDSGGRVVKVQADGKNKDEAETRLRSAAHRRAFGVAEGIGPYTPLWQVVEEYITSKVEAGEIGPTSANLYRGDLRRIKGTPDDPKIGRLELHACTPVVVQGWLKAESKRAPSSAKRIKSLLNGAFALADERGVDLQRPDPVGKVKLSRPKRPTPRAVGLDDLQALRERVRAWQAGGTGKGGRPRWQHMSDAVDVMLGTGCRPGELLALRWEDVDLASDRPTVTICGTVVRTPEKGLHRQGWGKTSNSYRTITVPDFTVAALMNMRVNSPGNARGLVFTSATGGLIELNNFGRRWREIRGDEYSWVTPHSFRRTVATIIDRKAGSDIVAAVLGNTPAVAEAHYIEKMAAVAPDMTDTLDELAPDR</sequence>
<evidence type="ECO:0000259" key="4">
    <source>
        <dbReference type="PROSITE" id="PS51898"/>
    </source>
</evidence>
<feature type="domain" description="Core-binding (CB)" evidence="5">
    <location>
        <begin position="73"/>
        <end position="159"/>
    </location>
</feature>
<dbReference type="InterPro" id="IPR050090">
    <property type="entry name" value="Tyrosine_recombinase_XerCD"/>
</dbReference>
<keyword evidence="2" id="KW-0233">DNA recombination</keyword>
<dbReference type="InterPro" id="IPR011010">
    <property type="entry name" value="DNA_brk_join_enz"/>
</dbReference>
<dbReference type="SUPFAM" id="SSF56349">
    <property type="entry name" value="DNA breaking-rejoining enzymes"/>
    <property type="match status" value="1"/>
</dbReference>
<dbReference type="Proteomes" id="UP001589700">
    <property type="component" value="Unassembled WGS sequence"/>
</dbReference>
<dbReference type="PROSITE" id="PS51898">
    <property type="entry name" value="TYR_RECOMBINASE"/>
    <property type="match status" value="1"/>
</dbReference>
<evidence type="ECO:0000256" key="3">
    <source>
        <dbReference type="PROSITE-ProRule" id="PRU01248"/>
    </source>
</evidence>
<protein>
    <submittedName>
        <fullName evidence="6">Tyrosine recombinase XerC</fullName>
    </submittedName>
</protein>
<dbReference type="Pfam" id="PF00589">
    <property type="entry name" value="Phage_integrase"/>
    <property type="match status" value="1"/>
</dbReference>
<evidence type="ECO:0000256" key="2">
    <source>
        <dbReference type="ARBA" id="ARBA00023172"/>
    </source>
</evidence>
<keyword evidence="1 3" id="KW-0238">DNA-binding</keyword>
<evidence type="ECO:0000256" key="1">
    <source>
        <dbReference type="ARBA" id="ARBA00023125"/>
    </source>
</evidence>
<dbReference type="InterPro" id="IPR013762">
    <property type="entry name" value="Integrase-like_cat_sf"/>
</dbReference>
<feature type="domain" description="Tyr recombinase" evidence="4">
    <location>
        <begin position="182"/>
        <end position="388"/>
    </location>
</feature>
<proteinExistence type="predicted"/>
<name>A0ABV5JLI6_9ACTN</name>
<evidence type="ECO:0000259" key="5">
    <source>
        <dbReference type="PROSITE" id="PS51900"/>
    </source>
</evidence>
<evidence type="ECO:0000313" key="6">
    <source>
        <dbReference type="EMBL" id="MFB9258583.1"/>
    </source>
</evidence>
<evidence type="ECO:0000313" key="7">
    <source>
        <dbReference type="Proteomes" id="UP001589700"/>
    </source>
</evidence>
<dbReference type="InterPro" id="IPR044068">
    <property type="entry name" value="CB"/>
</dbReference>
<dbReference type="PROSITE" id="PS51900">
    <property type="entry name" value="CB"/>
    <property type="match status" value="1"/>
</dbReference>
<dbReference type="EMBL" id="JBHMDY010000001">
    <property type="protein sequence ID" value="MFB9258583.1"/>
    <property type="molecule type" value="Genomic_DNA"/>
</dbReference>
<dbReference type="RefSeq" id="WP_182632691.1">
    <property type="nucleotide sequence ID" value="NZ_JAALDM010000175.1"/>
</dbReference>
<gene>
    <name evidence="6" type="primary">xerC</name>
    <name evidence="6" type="ORF">ACFFVD_02080</name>
</gene>
<dbReference type="InterPro" id="IPR010998">
    <property type="entry name" value="Integrase_recombinase_N"/>
</dbReference>
<comment type="caution">
    <text evidence="6">The sequence shown here is derived from an EMBL/GenBank/DDBJ whole genome shotgun (WGS) entry which is preliminary data.</text>
</comment>
<dbReference type="Gene3D" id="1.10.443.10">
    <property type="entry name" value="Intergrase catalytic core"/>
    <property type="match status" value="1"/>
</dbReference>
<dbReference type="InterPro" id="IPR002104">
    <property type="entry name" value="Integrase_catalytic"/>
</dbReference>
<organism evidence="6 7">
    <name type="scientific">Dietzia aerolata</name>
    <dbReference type="NCBI Taxonomy" id="595984"/>
    <lineage>
        <taxon>Bacteria</taxon>
        <taxon>Bacillati</taxon>
        <taxon>Actinomycetota</taxon>
        <taxon>Actinomycetes</taxon>
        <taxon>Mycobacteriales</taxon>
        <taxon>Dietziaceae</taxon>
        <taxon>Dietzia</taxon>
    </lineage>
</organism>